<dbReference type="Pfam" id="PF00196">
    <property type="entry name" value="GerE"/>
    <property type="match status" value="1"/>
</dbReference>
<evidence type="ECO:0000313" key="6">
    <source>
        <dbReference type="EMBL" id="SDY11187.1"/>
    </source>
</evidence>
<dbReference type="GO" id="GO:0006355">
    <property type="term" value="P:regulation of DNA-templated transcription"/>
    <property type="evidence" value="ECO:0007669"/>
    <property type="project" value="InterPro"/>
</dbReference>
<dbReference type="PROSITE" id="PS50043">
    <property type="entry name" value="HTH_LUXR_2"/>
    <property type="match status" value="1"/>
</dbReference>
<dbReference type="InterPro" id="IPR001789">
    <property type="entry name" value="Sig_transdc_resp-reg_receiver"/>
</dbReference>
<evidence type="ECO:0000259" key="4">
    <source>
        <dbReference type="PROSITE" id="PS50043"/>
    </source>
</evidence>
<name>A0A1H3H6Z1_ALLWA</name>
<feature type="domain" description="HTH luxR-type" evidence="4">
    <location>
        <begin position="146"/>
        <end position="211"/>
    </location>
</feature>
<dbReference type="SMART" id="SM00448">
    <property type="entry name" value="REC"/>
    <property type="match status" value="1"/>
</dbReference>
<dbReference type="SMART" id="SM00421">
    <property type="entry name" value="HTH_LUXR"/>
    <property type="match status" value="1"/>
</dbReference>
<dbReference type="Gene3D" id="3.40.50.2300">
    <property type="match status" value="1"/>
</dbReference>
<dbReference type="SUPFAM" id="SSF52172">
    <property type="entry name" value="CheY-like"/>
    <property type="match status" value="1"/>
</dbReference>
<protein>
    <submittedName>
        <fullName evidence="6">Two-component system, NarL family, nitrate/nitrite response regulator NarL</fullName>
    </submittedName>
</protein>
<keyword evidence="2" id="KW-0238">DNA-binding</keyword>
<dbReference type="STRING" id="61595.SAMN05421644_13018"/>
<gene>
    <name evidence="6" type="ORF">SAMN05421644_13018</name>
</gene>
<dbReference type="PRINTS" id="PR00038">
    <property type="entry name" value="HTHLUXR"/>
</dbReference>
<keyword evidence="7" id="KW-1185">Reference proteome</keyword>
<dbReference type="PROSITE" id="PS00622">
    <property type="entry name" value="HTH_LUXR_1"/>
    <property type="match status" value="1"/>
</dbReference>
<dbReference type="Pfam" id="PF00072">
    <property type="entry name" value="Response_reg"/>
    <property type="match status" value="1"/>
</dbReference>
<evidence type="ECO:0000259" key="5">
    <source>
        <dbReference type="PROSITE" id="PS50110"/>
    </source>
</evidence>
<dbReference type="PANTHER" id="PTHR43214">
    <property type="entry name" value="TWO-COMPONENT RESPONSE REGULATOR"/>
    <property type="match status" value="1"/>
</dbReference>
<dbReference type="OrthoDB" id="9796655at2"/>
<evidence type="ECO:0000256" key="2">
    <source>
        <dbReference type="ARBA" id="ARBA00023125"/>
    </source>
</evidence>
<dbReference type="InterPro" id="IPR039420">
    <property type="entry name" value="WalR-like"/>
</dbReference>
<evidence type="ECO:0000256" key="1">
    <source>
        <dbReference type="ARBA" id="ARBA00022553"/>
    </source>
</evidence>
<keyword evidence="1 3" id="KW-0597">Phosphoprotein</keyword>
<dbReference type="AlphaFoldDB" id="A0A1H3H6Z1"/>
<feature type="domain" description="Response regulatory" evidence="5">
    <location>
        <begin position="2"/>
        <end position="117"/>
    </location>
</feature>
<sequence>MRVLLIDDHALFRFGLQELLERRGIEVVAAVGESSAGLERVAATAPDVVLLDMRMPGLTGLELLRQLRAVYSAMPIAMLTTSAEERDVIDSLQSGAQGYLLKDMEPDALIAALGEIVQGRTVVAPELTGVLARAVRGAVKPPALATTSTADSLTPREQEILCHLAEGQSNKTIAHELGISEGTVKLHVKAILRKLTVHSRVEAAVIAVERGLCKRGG</sequence>
<feature type="modified residue" description="4-aspartylphosphate" evidence="3">
    <location>
        <position position="52"/>
    </location>
</feature>
<dbReference type="PROSITE" id="PS50110">
    <property type="entry name" value="RESPONSE_REGULATORY"/>
    <property type="match status" value="1"/>
</dbReference>
<dbReference type="RefSeq" id="WP_091334291.1">
    <property type="nucleotide sequence ID" value="NZ_FNOW01000030.1"/>
</dbReference>
<reference evidence="7" key="1">
    <citation type="submission" date="2016-10" db="EMBL/GenBank/DDBJ databases">
        <authorList>
            <person name="Varghese N."/>
            <person name="Submissions S."/>
        </authorList>
    </citation>
    <scope>NUCLEOTIDE SEQUENCE [LARGE SCALE GENOMIC DNA]</scope>
    <source>
        <strain evidence="7">DSM 173</strain>
    </source>
</reference>
<proteinExistence type="predicted"/>
<dbReference type="GO" id="GO:0000160">
    <property type="term" value="P:phosphorelay signal transduction system"/>
    <property type="evidence" value="ECO:0007669"/>
    <property type="project" value="InterPro"/>
</dbReference>
<dbReference type="GO" id="GO:0003677">
    <property type="term" value="F:DNA binding"/>
    <property type="evidence" value="ECO:0007669"/>
    <property type="project" value="UniProtKB-KW"/>
</dbReference>
<dbReference type="InterPro" id="IPR058245">
    <property type="entry name" value="NreC/VraR/RcsB-like_REC"/>
</dbReference>
<dbReference type="EMBL" id="FNOW01000030">
    <property type="protein sequence ID" value="SDY11187.1"/>
    <property type="molecule type" value="Genomic_DNA"/>
</dbReference>
<evidence type="ECO:0000256" key="3">
    <source>
        <dbReference type="PROSITE-ProRule" id="PRU00169"/>
    </source>
</evidence>
<dbReference type="InterPro" id="IPR000792">
    <property type="entry name" value="Tscrpt_reg_LuxR_C"/>
</dbReference>
<evidence type="ECO:0000313" key="7">
    <source>
        <dbReference type="Proteomes" id="UP000198672"/>
    </source>
</evidence>
<organism evidence="6 7">
    <name type="scientific">Allochromatium warmingii</name>
    <name type="common">Chromatium warmingii</name>
    <dbReference type="NCBI Taxonomy" id="61595"/>
    <lineage>
        <taxon>Bacteria</taxon>
        <taxon>Pseudomonadati</taxon>
        <taxon>Pseudomonadota</taxon>
        <taxon>Gammaproteobacteria</taxon>
        <taxon>Chromatiales</taxon>
        <taxon>Chromatiaceae</taxon>
        <taxon>Allochromatium</taxon>
    </lineage>
</organism>
<dbReference type="CDD" id="cd17535">
    <property type="entry name" value="REC_NarL-like"/>
    <property type="match status" value="1"/>
</dbReference>
<dbReference type="InterPro" id="IPR011006">
    <property type="entry name" value="CheY-like_superfamily"/>
</dbReference>
<dbReference type="InterPro" id="IPR016032">
    <property type="entry name" value="Sig_transdc_resp-reg_C-effctor"/>
</dbReference>
<accession>A0A1H3H6Z1</accession>
<dbReference type="SUPFAM" id="SSF46894">
    <property type="entry name" value="C-terminal effector domain of the bipartite response regulators"/>
    <property type="match status" value="1"/>
</dbReference>
<dbReference type="Proteomes" id="UP000198672">
    <property type="component" value="Unassembled WGS sequence"/>
</dbReference>
<dbReference type="CDD" id="cd06170">
    <property type="entry name" value="LuxR_C_like"/>
    <property type="match status" value="1"/>
</dbReference>